<name>A0A3S9HMV0_9BURK</name>
<dbReference type="Pfam" id="PF02606">
    <property type="entry name" value="LpxK"/>
    <property type="match status" value="1"/>
</dbReference>
<evidence type="ECO:0000256" key="13">
    <source>
        <dbReference type="HAMAP-Rule" id="MF_00409"/>
    </source>
</evidence>
<dbReference type="GO" id="GO:0009245">
    <property type="term" value="P:lipid A biosynthetic process"/>
    <property type="evidence" value="ECO:0007669"/>
    <property type="project" value="UniProtKB-UniRule"/>
</dbReference>
<keyword evidence="7 13" id="KW-0808">Transferase</keyword>
<keyword evidence="5 13" id="KW-0444">Lipid biosynthesis</keyword>
<dbReference type="PANTHER" id="PTHR42724:SF1">
    <property type="entry name" value="TETRAACYLDISACCHARIDE 4'-KINASE, MITOCHONDRIAL-RELATED"/>
    <property type="match status" value="1"/>
</dbReference>
<dbReference type="EMBL" id="CP034464">
    <property type="protein sequence ID" value="AZP13442.1"/>
    <property type="molecule type" value="Genomic_DNA"/>
</dbReference>
<dbReference type="PANTHER" id="PTHR42724">
    <property type="entry name" value="TETRAACYLDISACCHARIDE 4'-KINASE"/>
    <property type="match status" value="1"/>
</dbReference>
<keyword evidence="10 13" id="KW-0067">ATP-binding</keyword>
<proteinExistence type="inferred from homology"/>
<evidence type="ECO:0000256" key="11">
    <source>
        <dbReference type="ARBA" id="ARBA00023098"/>
    </source>
</evidence>
<dbReference type="HAMAP" id="MF_00409">
    <property type="entry name" value="LpxK"/>
    <property type="match status" value="1"/>
</dbReference>
<dbReference type="InterPro" id="IPR003758">
    <property type="entry name" value="LpxK"/>
</dbReference>
<dbReference type="OrthoDB" id="9766423at2"/>
<dbReference type="GO" id="GO:0009244">
    <property type="term" value="P:lipopolysaccharide core region biosynthetic process"/>
    <property type="evidence" value="ECO:0007669"/>
    <property type="project" value="TreeGrafter"/>
</dbReference>
<keyword evidence="15" id="KW-1185">Reference proteome</keyword>
<comment type="catalytic activity">
    <reaction evidence="13">
        <text>a lipid A disaccharide + ATP = a lipid IVA + ADP + H(+)</text>
        <dbReference type="Rhea" id="RHEA:67840"/>
        <dbReference type="ChEBI" id="CHEBI:15378"/>
        <dbReference type="ChEBI" id="CHEBI:30616"/>
        <dbReference type="ChEBI" id="CHEBI:176343"/>
        <dbReference type="ChEBI" id="CHEBI:176425"/>
        <dbReference type="ChEBI" id="CHEBI:456216"/>
        <dbReference type="EC" id="2.7.1.130"/>
    </reaction>
</comment>
<evidence type="ECO:0000256" key="10">
    <source>
        <dbReference type="ARBA" id="ARBA00022840"/>
    </source>
</evidence>
<comment type="similarity">
    <text evidence="13">Belongs to the LpxK family.</text>
</comment>
<evidence type="ECO:0000256" key="9">
    <source>
        <dbReference type="ARBA" id="ARBA00022777"/>
    </source>
</evidence>
<evidence type="ECO:0000256" key="1">
    <source>
        <dbReference type="ARBA" id="ARBA00002274"/>
    </source>
</evidence>
<evidence type="ECO:0000256" key="2">
    <source>
        <dbReference type="ARBA" id="ARBA00004870"/>
    </source>
</evidence>
<evidence type="ECO:0000313" key="14">
    <source>
        <dbReference type="EMBL" id="AZP13442.1"/>
    </source>
</evidence>
<evidence type="ECO:0000256" key="4">
    <source>
        <dbReference type="ARBA" id="ARBA00016436"/>
    </source>
</evidence>
<dbReference type="KEGG" id="upv:EJN92_16490"/>
<keyword evidence="6 13" id="KW-0441">Lipid A biosynthesis</keyword>
<feature type="binding site" evidence="13">
    <location>
        <begin position="62"/>
        <end position="69"/>
    </location>
    <ligand>
        <name>ATP</name>
        <dbReference type="ChEBI" id="CHEBI:30616"/>
    </ligand>
</feature>
<dbReference type="AlphaFoldDB" id="A0A3S9HMV0"/>
<evidence type="ECO:0000256" key="7">
    <source>
        <dbReference type="ARBA" id="ARBA00022679"/>
    </source>
</evidence>
<dbReference type="RefSeq" id="WP_126128815.1">
    <property type="nucleotide sequence ID" value="NZ_CP034464.1"/>
</dbReference>
<reference evidence="14 15" key="1">
    <citation type="journal article" date="2011" name="Int. J. Syst. Evol. Microbiol.">
        <title>Description of Undibacterium oligocarboniphilum sp. nov., isolated from purified water, and Undibacterium pigrum strain CCUG 49012 as the type strain of Undibacterium parvum sp. nov., and emended descriptions of the genus Undibacterium and the species Undibacterium pigrum.</title>
        <authorList>
            <person name="Eder W."/>
            <person name="Wanner G."/>
            <person name="Ludwig W."/>
            <person name="Busse H.J."/>
            <person name="Ziemke-Kageler F."/>
            <person name="Lang E."/>
        </authorList>
    </citation>
    <scope>NUCLEOTIDE SEQUENCE [LARGE SCALE GENOMIC DNA]</scope>
    <source>
        <strain evidence="14 15">DSM 23061</strain>
    </source>
</reference>
<accession>A0A3S9HMV0</accession>
<protein>
    <recommendedName>
        <fullName evidence="4 13">Tetraacyldisaccharide 4'-kinase</fullName>
        <ecNumber evidence="3 13">2.7.1.130</ecNumber>
    </recommendedName>
    <alternativeName>
        <fullName evidence="12 13">Lipid A 4'-kinase</fullName>
    </alternativeName>
</protein>
<dbReference type="EC" id="2.7.1.130" evidence="3 13"/>
<sequence>MRALLEAALLRAWLRRGVLACLFWPVSKLFQLIIQFRLGLIMLGYTSQTRLAVPVIMVGNIFIGGTGKTPLVIWLAQQLKLAGKHPGVISRGYGASAETISEVRADSLASEVGDEPLLIALRAACPVMVGRDRVAAGRALLAAYPETDVIISDDGLQHYALVRDVEILMFDQRGLGNGFLLPAGPLREPGTRRRDFTVLNAPLGLSVAGIGEQVQRMQLIPDTLFCLALPEQKSSLQQMRGRRITAAAGIGHPERYFAMLRAAGLQFDQLALQDHHAFTNETFRAIEADIILITEKDAVKCRQIAELRDDARIWVVPVSAQLDAKFAAQILTMIAEK</sequence>
<keyword evidence="11 13" id="KW-0443">Lipid metabolism</keyword>
<keyword evidence="9 13" id="KW-0418">Kinase</keyword>
<dbReference type="SUPFAM" id="SSF52540">
    <property type="entry name" value="P-loop containing nucleoside triphosphate hydrolases"/>
    <property type="match status" value="1"/>
</dbReference>
<evidence type="ECO:0000256" key="6">
    <source>
        <dbReference type="ARBA" id="ARBA00022556"/>
    </source>
</evidence>
<dbReference type="InterPro" id="IPR027417">
    <property type="entry name" value="P-loop_NTPase"/>
</dbReference>
<evidence type="ECO:0000256" key="12">
    <source>
        <dbReference type="ARBA" id="ARBA00029757"/>
    </source>
</evidence>
<dbReference type="GO" id="GO:0005886">
    <property type="term" value="C:plasma membrane"/>
    <property type="evidence" value="ECO:0007669"/>
    <property type="project" value="TreeGrafter"/>
</dbReference>
<comment type="pathway">
    <text evidence="2 13">Glycolipid biosynthesis; lipid IV(A) biosynthesis; lipid IV(A) from (3R)-3-hydroxytetradecanoyl-[acyl-carrier-protein] and UDP-N-acetyl-alpha-D-glucosamine: step 6/6.</text>
</comment>
<dbReference type="GO" id="GO:0009029">
    <property type="term" value="F:lipid-A 4'-kinase activity"/>
    <property type="evidence" value="ECO:0007669"/>
    <property type="project" value="UniProtKB-UniRule"/>
</dbReference>
<evidence type="ECO:0000256" key="8">
    <source>
        <dbReference type="ARBA" id="ARBA00022741"/>
    </source>
</evidence>
<evidence type="ECO:0000256" key="3">
    <source>
        <dbReference type="ARBA" id="ARBA00012071"/>
    </source>
</evidence>
<dbReference type="NCBIfam" id="TIGR00682">
    <property type="entry name" value="lpxK"/>
    <property type="match status" value="1"/>
</dbReference>
<dbReference type="UniPathway" id="UPA00359">
    <property type="reaction ID" value="UER00482"/>
</dbReference>
<comment type="function">
    <text evidence="1 13">Transfers the gamma-phosphate of ATP to the 4'-position of a tetraacyldisaccharide 1-phosphate intermediate (termed DS-1-P) to form tetraacyldisaccharide 1,4'-bis-phosphate (lipid IVA).</text>
</comment>
<organism evidence="14 15">
    <name type="scientific">Undibacterium parvum</name>
    <dbReference type="NCBI Taxonomy" id="401471"/>
    <lineage>
        <taxon>Bacteria</taxon>
        <taxon>Pseudomonadati</taxon>
        <taxon>Pseudomonadota</taxon>
        <taxon>Betaproteobacteria</taxon>
        <taxon>Burkholderiales</taxon>
        <taxon>Oxalobacteraceae</taxon>
        <taxon>Undibacterium</taxon>
    </lineage>
</organism>
<keyword evidence="8 13" id="KW-0547">Nucleotide-binding</keyword>
<dbReference type="GO" id="GO:0005524">
    <property type="term" value="F:ATP binding"/>
    <property type="evidence" value="ECO:0007669"/>
    <property type="project" value="UniProtKB-UniRule"/>
</dbReference>
<dbReference type="Proteomes" id="UP000275663">
    <property type="component" value="Chromosome"/>
</dbReference>
<gene>
    <name evidence="13" type="primary">lpxK</name>
    <name evidence="14" type="ORF">EJN92_16490</name>
</gene>
<evidence type="ECO:0000313" key="15">
    <source>
        <dbReference type="Proteomes" id="UP000275663"/>
    </source>
</evidence>
<evidence type="ECO:0000256" key="5">
    <source>
        <dbReference type="ARBA" id="ARBA00022516"/>
    </source>
</evidence>